<name>A0A2B7WPA4_9EURO</name>
<proteinExistence type="predicted"/>
<keyword evidence="1" id="KW-0732">Signal</keyword>
<dbReference type="STRING" id="1447875.A0A2B7WPA4"/>
<dbReference type="GO" id="GO:0004767">
    <property type="term" value="F:sphingomyelin phosphodiesterase activity"/>
    <property type="evidence" value="ECO:0007669"/>
    <property type="project" value="InterPro"/>
</dbReference>
<reference evidence="3 4" key="1">
    <citation type="submission" date="2017-10" db="EMBL/GenBank/DDBJ databases">
        <title>Comparative genomics in systemic dimorphic fungi from Ajellomycetaceae.</title>
        <authorList>
            <person name="Munoz J.F."/>
            <person name="Mcewen J.G."/>
            <person name="Clay O.K."/>
            <person name="Cuomo C.A."/>
        </authorList>
    </citation>
    <scope>NUCLEOTIDE SEQUENCE [LARGE SCALE GENOMIC DNA]</scope>
    <source>
        <strain evidence="3 4">UAMH5409</strain>
    </source>
</reference>
<dbReference type="Gene3D" id="3.60.10.10">
    <property type="entry name" value="Endonuclease/exonuclease/phosphatase"/>
    <property type="match status" value="1"/>
</dbReference>
<dbReference type="EMBL" id="PDNB01000225">
    <property type="protein sequence ID" value="PGG98426.1"/>
    <property type="molecule type" value="Genomic_DNA"/>
</dbReference>
<dbReference type="SUPFAM" id="SSF56219">
    <property type="entry name" value="DNase I-like"/>
    <property type="match status" value="1"/>
</dbReference>
<sequence>MAPARSILSACLLLPAFQQIAAAAAPAATGQFSFLTFNINGLPGISNGVPGKKSDNHKTMGSKFAQYGYDVIHVQEDFNYHDDLYGADNHPHRTETSGGLFKGDGLNTLANHPWEESTFSRSKWDECSDINAADCFTPKGFTAMTMELAPGVLIDFYNVHADASATEADLKARRDNIAQLAEFIQTNSADRPVVIGGDSNMLYTREAETVKILTDLDFVDPWVELIMNGTAPATGSSTPECENPAEGLECETLDKIFYRPSTAIDLQATYFNYETSKFLQEDGSILSDHNPVTTNFYWTQL</sequence>
<gene>
    <name evidence="3" type="ORF">AJ79_08865</name>
</gene>
<evidence type="ECO:0000313" key="4">
    <source>
        <dbReference type="Proteomes" id="UP000223968"/>
    </source>
</evidence>
<evidence type="ECO:0000256" key="1">
    <source>
        <dbReference type="SAM" id="SignalP"/>
    </source>
</evidence>
<evidence type="ECO:0000313" key="3">
    <source>
        <dbReference type="EMBL" id="PGG98426.1"/>
    </source>
</evidence>
<comment type="caution">
    <text evidence="3">The sequence shown here is derived from an EMBL/GenBank/DDBJ whole genome shotgun (WGS) entry which is preliminary data.</text>
</comment>
<feature type="chain" id="PRO_5013242347" description="Inositol polyphosphate-related phosphatase domain-containing protein" evidence="1">
    <location>
        <begin position="24"/>
        <end position="301"/>
    </location>
</feature>
<dbReference type="OrthoDB" id="40902at2759"/>
<dbReference type="GO" id="GO:0016791">
    <property type="term" value="F:phosphatase activity"/>
    <property type="evidence" value="ECO:0007669"/>
    <property type="project" value="InterPro"/>
</dbReference>
<organism evidence="3 4">
    <name type="scientific">Helicocarpus griseus UAMH5409</name>
    <dbReference type="NCBI Taxonomy" id="1447875"/>
    <lineage>
        <taxon>Eukaryota</taxon>
        <taxon>Fungi</taxon>
        <taxon>Dikarya</taxon>
        <taxon>Ascomycota</taxon>
        <taxon>Pezizomycotina</taxon>
        <taxon>Eurotiomycetes</taxon>
        <taxon>Eurotiomycetidae</taxon>
        <taxon>Onygenales</taxon>
        <taxon>Ajellomycetaceae</taxon>
        <taxon>Helicocarpus</taxon>
    </lineage>
</organism>
<dbReference type="InterPro" id="IPR000300">
    <property type="entry name" value="IPPc"/>
</dbReference>
<keyword evidence="4" id="KW-1185">Reference proteome</keyword>
<dbReference type="InterPro" id="IPR038772">
    <property type="entry name" value="Sph/SMPD2-like"/>
</dbReference>
<evidence type="ECO:0000259" key="2">
    <source>
        <dbReference type="Pfam" id="PF22669"/>
    </source>
</evidence>
<dbReference type="Pfam" id="PF22669">
    <property type="entry name" value="Exo_endo_phos2"/>
    <property type="match status" value="1"/>
</dbReference>
<dbReference type="InterPro" id="IPR036691">
    <property type="entry name" value="Endo/exonu/phosph_ase_sf"/>
</dbReference>
<protein>
    <recommendedName>
        <fullName evidence="2">Inositol polyphosphate-related phosphatase domain-containing protein</fullName>
    </recommendedName>
</protein>
<feature type="domain" description="Inositol polyphosphate-related phosphatase" evidence="2">
    <location>
        <begin position="63"/>
        <end position="233"/>
    </location>
</feature>
<feature type="signal peptide" evidence="1">
    <location>
        <begin position="1"/>
        <end position="23"/>
    </location>
</feature>
<dbReference type="PANTHER" id="PTHR16320">
    <property type="entry name" value="SPHINGOMYELINASE FAMILY MEMBER"/>
    <property type="match status" value="1"/>
</dbReference>
<dbReference type="AlphaFoldDB" id="A0A2B7WPA4"/>
<dbReference type="GO" id="GO:0046856">
    <property type="term" value="P:phosphatidylinositol dephosphorylation"/>
    <property type="evidence" value="ECO:0007669"/>
    <property type="project" value="InterPro"/>
</dbReference>
<dbReference type="PANTHER" id="PTHR16320:SF1">
    <property type="entry name" value="SPHINGOMYELINASE DDB_G0288017"/>
    <property type="match status" value="1"/>
</dbReference>
<dbReference type="Proteomes" id="UP000223968">
    <property type="component" value="Unassembled WGS sequence"/>
</dbReference>
<dbReference type="GO" id="GO:0005737">
    <property type="term" value="C:cytoplasm"/>
    <property type="evidence" value="ECO:0007669"/>
    <property type="project" value="TreeGrafter"/>
</dbReference>
<accession>A0A2B7WPA4</accession>